<dbReference type="KEGG" id="dce:O6P33_02845"/>
<dbReference type="EMBL" id="CP114976">
    <property type="protein sequence ID" value="WBE25797.1"/>
    <property type="molecule type" value="Genomic_DNA"/>
</dbReference>
<evidence type="ECO:0000313" key="3">
    <source>
        <dbReference type="Proteomes" id="UP001212189"/>
    </source>
</evidence>
<dbReference type="RefSeq" id="WP_269818739.1">
    <property type="nucleotide sequence ID" value="NZ_CP114976.1"/>
</dbReference>
<feature type="transmembrane region" description="Helical" evidence="1">
    <location>
        <begin position="196"/>
        <end position="219"/>
    </location>
</feature>
<proteinExistence type="predicted"/>
<organism evidence="2 3">
    <name type="scientific">Denitrificimonas caeni</name>
    <dbReference type="NCBI Taxonomy" id="521720"/>
    <lineage>
        <taxon>Bacteria</taxon>
        <taxon>Pseudomonadati</taxon>
        <taxon>Pseudomonadota</taxon>
        <taxon>Gammaproteobacteria</taxon>
        <taxon>Pseudomonadales</taxon>
        <taxon>Pseudomonadaceae</taxon>
        <taxon>Denitrificimonas</taxon>
    </lineage>
</organism>
<dbReference type="Pfam" id="PF07077">
    <property type="entry name" value="DUF1345"/>
    <property type="match status" value="1"/>
</dbReference>
<keyword evidence="3" id="KW-1185">Reference proteome</keyword>
<name>A0AAF0ALF0_9GAMM</name>
<keyword evidence="1" id="KW-1133">Transmembrane helix</keyword>
<evidence type="ECO:0000313" key="2">
    <source>
        <dbReference type="EMBL" id="WBE25797.1"/>
    </source>
</evidence>
<feature type="transmembrane region" description="Helical" evidence="1">
    <location>
        <begin position="115"/>
        <end position="132"/>
    </location>
</feature>
<keyword evidence="1" id="KW-0472">Membrane</keyword>
<dbReference type="Proteomes" id="UP001212189">
    <property type="component" value="Chromosome"/>
</dbReference>
<accession>A0AAF0ALF0</accession>
<protein>
    <submittedName>
        <fullName evidence="2">DUF1345 domain-containing protein</fullName>
    </submittedName>
</protein>
<reference evidence="2 3" key="1">
    <citation type="submission" date="2022-12" db="EMBL/GenBank/DDBJ databases">
        <title>Coexistence and Characterization of a Novel Tigecycline Resistance gene tet(X) variant and blaNDM-1 in a Pseudomonas caeni Isolate of Chicken Origin.</title>
        <authorList>
            <person name="Lu X."/>
            <person name="Zhang L."/>
            <person name="Li R."/>
            <person name="Wang Z."/>
        </authorList>
    </citation>
    <scope>NUCLEOTIDE SEQUENCE [LARGE SCALE GENOMIC DNA]</scope>
    <source>
        <strain evidence="2 3">CE14</strain>
    </source>
</reference>
<keyword evidence="1" id="KW-0812">Transmembrane</keyword>
<feature type="transmembrane region" description="Helical" evidence="1">
    <location>
        <begin position="17"/>
        <end position="34"/>
    </location>
</feature>
<dbReference type="InterPro" id="IPR009781">
    <property type="entry name" value="DUF1345"/>
</dbReference>
<dbReference type="AlphaFoldDB" id="A0AAF0ALF0"/>
<gene>
    <name evidence="2" type="ORF">O6P33_02845</name>
</gene>
<feature type="transmembrane region" description="Helical" evidence="1">
    <location>
        <begin position="40"/>
        <end position="63"/>
    </location>
</feature>
<evidence type="ECO:0000256" key="1">
    <source>
        <dbReference type="SAM" id="Phobius"/>
    </source>
</evidence>
<sequence>MPRNDTHILSAIFRTKPHFIVSLLIATATFLILLPSEKALLSFIISWNAFSWVYLLFLFSKIVGSRKKDICQETINADESAKMVLFFLLIGCFVSLLVLFFVLGGHDALSTKDKIFQYSLTASTLISSWLLLPMGYTMHYAHLYYSNPNYSEPWLYFPEKTLKPDYSDFMYFSFTIAVASQTADVEIASTPMRRAVLLQSIVSFIFNMAILGLCINISASFF</sequence>
<feature type="transmembrane region" description="Helical" evidence="1">
    <location>
        <begin position="84"/>
        <end position="103"/>
    </location>
</feature>